<dbReference type="Proteomes" id="UP001589733">
    <property type="component" value="Unassembled WGS sequence"/>
</dbReference>
<keyword evidence="3" id="KW-1185">Reference proteome</keyword>
<evidence type="ECO:0000256" key="1">
    <source>
        <dbReference type="SAM" id="Phobius"/>
    </source>
</evidence>
<keyword evidence="1" id="KW-1133">Transmembrane helix</keyword>
<dbReference type="RefSeq" id="WP_380016914.1">
    <property type="nucleotide sequence ID" value="NZ_JBHLYR010000084.1"/>
</dbReference>
<reference evidence="2 3" key="1">
    <citation type="submission" date="2024-09" db="EMBL/GenBank/DDBJ databases">
        <authorList>
            <person name="Sun Q."/>
            <person name="Mori K."/>
        </authorList>
    </citation>
    <scope>NUCLEOTIDE SEQUENCE [LARGE SCALE GENOMIC DNA]</scope>
    <source>
        <strain evidence="2 3">JCM 13503</strain>
    </source>
</reference>
<organism evidence="2 3">
    <name type="scientific">Deinococcus oregonensis</name>
    <dbReference type="NCBI Taxonomy" id="1805970"/>
    <lineage>
        <taxon>Bacteria</taxon>
        <taxon>Thermotogati</taxon>
        <taxon>Deinococcota</taxon>
        <taxon>Deinococci</taxon>
        <taxon>Deinococcales</taxon>
        <taxon>Deinococcaceae</taxon>
        <taxon>Deinococcus</taxon>
    </lineage>
</organism>
<proteinExistence type="predicted"/>
<accession>A0ABV6B608</accession>
<keyword evidence="1" id="KW-0812">Transmembrane</keyword>
<comment type="caution">
    <text evidence="2">The sequence shown here is derived from an EMBL/GenBank/DDBJ whole genome shotgun (WGS) entry which is preliminary data.</text>
</comment>
<evidence type="ECO:0000313" key="3">
    <source>
        <dbReference type="Proteomes" id="UP001589733"/>
    </source>
</evidence>
<gene>
    <name evidence="2" type="ORF">ACFFLM_24975</name>
</gene>
<feature type="transmembrane region" description="Helical" evidence="1">
    <location>
        <begin position="6"/>
        <end position="30"/>
    </location>
</feature>
<dbReference type="EMBL" id="JBHLYR010000084">
    <property type="protein sequence ID" value="MFB9995204.1"/>
    <property type="molecule type" value="Genomic_DNA"/>
</dbReference>
<keyword evidence="1" id="KW-0472">Membrane</keyword>
<protein>
    <submittedName>
        <fullName evidence="2">Uncharacterized protein</fullName>
    </submittedName>
</protein>
<evidence type="ECO:0000313" key="2">
    <source>
        <dbReference type="EMBL" id="MFB9995204.1"/>
    </source>
</evidence>
<name>A0ABV6B608_9DEIO</name>
<sequence length="72" mass="7920">MGMNLAFFGVIAITAALILLTLVVMTLMTAGLWLHGRLTHQILPRTRRLQLIFGVTVLVVVPLVITVLVVNR</sequence>
<feature type="transmembrane region" description="Helical" evidence="1">
    <location>
        <begin position="51"/>
        <end position="70"/>
    </location>
</feature>